<dbReference type="Pfam" id="PF17415">
    <property type="entry name" value="NigD_C"/>
    <property type="match status" value="1"/>
</dbReference>
<dbReference type="InterPro" id="IPR038143">
    <property type="entry name" value="NigD-like_C_dom_sf"/>
</dbReference>
<protein>
    <recommendedName>
        <fullName evidence="1">NigD-like C-terminal domain-containing protein</fullName>
    </recommendedName>
</protein>
<feature type="domain" description="NigD-like C-terminal" evidence="1">
    <location>
        <begin position="110"/>
        <end position="218"/>
    </location>
</feature>
<dbReference type="RefSeq" id="WP_087426684.1">
    <property type="nucleotide sequence ID" value="NZ_CATZGC010000001.1"/>
</dbReference>
<comment type="caution">
    <text evidence="2">The sequence shown here is derived from an EMBL/GenBank/DDBJ whole genome shotgun (WGS) entry which is preliminary data.</text>
</comment>
<proteinExistence type="predicted"/>
<dbReference type="Proteomes" id="UP000195386">
    <property type="component" value="Unassembled WGS sequence"/>
</dbReference>
<sequence>MKKYCCGLFVAVVSCLSVSCGDDDYHYPSVKQDFMTAFSGADGRLESVLTDEGETFQILEDASGLRTNADASVRIVANYETSVAGDGRVSGVKLYALLQTISPLPLTAGEFEGGVKTEPSEIRSIWLGYDYLNIVLEVKQQGKHLFHFVEDGVSIDEDSGRAKVRLTLYHDVSSDVQDYGKRAYLSVPLKQYMTEGVQGVDVYFSVYTYSDSFKTYVLDETGLHVEGN</sequence>
<evidence type="ECO:0000313" key="3">
    <source>
        <dbReference type="Proteomes" id="UP000195386"/>
    </source>
</evidence>
<gene>
    <name evidence="2" type="ORF">B5F97_14505</name>
</gene>
<evidence type="ECO:0000313" key="2">
    <source>
        <dbReference type="EMBL" id="OUN99952.1"/>
    </source>
</evidence>
<dbReference type="AlphaFoldDB" id="A0A1Y3YQ19"/>
<reference evidence="3" key="1">
    <citation type="submission" date="2017-04" db="EMBL/GenBank/DDBJ databases">
        <title>Function of individual gut microbiota members based on whole genome sequencing of pure cultures obtained from chicken caecum.</title>
        <authorList>
            <person name="Medvecky M."/>
            <person name="Cejkova D."/>
            <person name="Polansky O."/>
            <person name="Karasova D."/>
            <person name="Kubasova T."/>
            <person name="Cizek A."/>
            <person name="Rychlik I."/>
        </authorList>
    </citation>
    <scope>NUCLEOTIDE SEQUENCE [LARGE SCALE GENOMIC DNA]</scope>
    <source>
        <strain evidence="3">An43</strain>
    </source>
</reference>
<accession>A0A1Y3YQ19</accession>
<evidence type="ECO:0000259" key="1">
    <source>
        <dbReference type="Pfam" id="PF17415"/>
    </source>
</evidence>
<dbReference type="Gene3D" id="2.60.40.2370">
    <property type="entry name" value="NigD-like, C-terminal beta sandwich domain"/>
    <property type="match status" value="1"/>
</dbReference>
<name>A0A1Y3YQ19_9BACE</name>
<dbReference type="EMBL" id="NFII01000016">
    <property type="protein sequence ID" value="OUN99952.1"/>
    <property type="molecule type" value="Genomic_DNA"/>
</dbReference>
<dbReference type="PROSITE" id="PS51257">
    <property type="entry name" value="PROKAR_LIPOPROTEIN"/>
    <property type="match status" value="1"/>
</dbReference>
<dbReference type="InterPro" id="IPR038179">
    <property type="entry name" value="NigD-like_N_sf"/>
</dbReference>
<organism evidence="2 3">
    <name type="scientific">Bacteroides clarus</name>
    <dbReference type="NCBI Taxonomy" id="626929"/>
    <lineage>
        <taxon>Bacteria</taxon>
        <taxon>Pseudomonadati</taxon>
        <taxon>Bacteroidota</taxon>
        <taxon>Bacteroidia</taxon>
        <taxon>Bacteroidales</taxon>
        <taxon>Bacteroidaceae</taxon>
        <taxon>Bacteroides</taxon>
    </lineage>
</organism>
<dbReference type="InterPro" id="IPR035376">
    <property type="entry name" value="NigD_C"/>
</dbReference>
<dbReference type="Gene3D" id="2.40.50.500">
    <property type="entry name" value="NigD-like N-terminal OB domain"/>
    <property type="match status" value="1"/>
</dbReference>